<evidence type="ECO:0000256" key="8">
    <source>
        <dbReference type="ARBA" id="ARBA00023170"/>
    </source>
</evidence>
<evidence type="ECO:0000256" key="7">
    <source>
        <dbReference type="ARBA" id="ARBA00023157"/>
    </source>
</evidence>
<feature type="transmembrane region" description="Helical" evidence="11">
    <location>
        <begin position="475"/>
        <end position="493"/>
    </location>
</feature>
<evidence type="ECO:0000256" key="6">
    <source>
        <dbReference type="ARBA" id="ARBA00023136"/>
    </source>
</evidence>
<dbReference type="InterPro" id="IPR036790">
    <property type="entry name" value="Frizzled_dom_sf"/>
</dbReference>
<keyword evidence="5 11" id="KW-1133">Transmembrane helix</keyword>
<keyword evidence="15" id="KW-1185">Reference proteome</keyword>
<feature type="compositionally biased region" description="Low complexity" evidence="10">
    <location>
        <begin position="520"/>
        <end position="533"/>
    </location>
</feature>
<keyword evidence="7" id="KW-1015">Disulfide bond</keyword>
<comment type="similarity">
    <text evidence="2">Belongs to the G-protein coupled receptor Fz/Smo family.</text>
</comment>
<proteinExistence type="inferred from homology"/>
<evidence type="ECO:0000256" key="11">
    <source>
        <dbReference type="SAM" id="Phobius"/>
    </source>
</evidence>
<evidence type="ECO:0000259" key="13">
    <source>
        <dbReference type="PROSITE" id="PS50038"/>
    </source>
</evidence>
<dbReference type="CDD" id="cd07066">
    <property type="entry name" value="CRD_FZ"/>
    <property type="match status" value="1"/>
</dbReference>
<evidence type="ECO:0000313" key="14">
    <source>
        <dbReference type="EMBL" id="KYR02824.1"/>
    </source>
</evidence>
<accession>A0A152A9D4</accession>
<feature type="transmembrane region" description="Helical" evidence="11">
    <location>
        <begin position="266"/>
        <end position="285"/>
    </location>
</feature>
<keyword evidence="6 11" id="KW-0472">Membrane</keyword>
<keyword evidence="3 11" id="KW-0812">Transmembrane</keyword>
<dbReference type="Gene3D" id="1.10.2000.10">
    <property type="entry name" value="Frizzled cysteine-rich domain"/>
    <property type="match status" value="1"/>
</dbReference>
<dbReference type="Proteomes" id="UP000076078">
    <property type="component" value="Unassembled WGS sequence"/>
</dbReference>
<feature type="transmembrane region" description="Helical" evidence="11">
    <location>
        <begin position="234"/>
        <end position="254"/>
    </location>
</feature>
<keyword evidence="9" id="KW-0325">Glycoprotein</keyword>
<feature type="transmembrane region" description="Helical" evidence="11">
    <location>
        <begin position="416"/>
        <end position="436"/>
    </location>
</feature>
<sequence>MNISRVNFIFFIGFLIFIYLKSVDCSLQSVVTAVEGQCEEIDPTTPCKNILPYTSIYIPNYTTQATIEAKVNLTFSRLSNTDANCKPQGELFACLRNYPPCIVINSTTPEIPLPSLPCNNKCEEMMAVCSQYVLIQDPSFSCSLINSTTGDAQFPEQFTTYDLSSLGGPSVENIQCNSGNGSIVSSEDFRCFAPLETLNKSSVDGLYFFVSEGCALPCPFEIFSESQTKALDGLLAFYILSFIGSTFLLITFGLVADEWSSKNEIVVYYALGNIIFCISYFIPIASTGDFRCSGSPGRYKSQKYDWICALDGVFLQYGALSMLFWFTAFSFDFFLIIRRIILTLVPLITKKYEITMGSTSCWISNTETAYQYIFFYVPSLLALVLMFIFTIYTIIKISKMYKVTPNKDILYFNVKMVIFIVLVLFVFVMFLGFKFYTDVGRYISIIKEWVVCLNSNQGDLTNCKPIELPGFPLKFVNALCVSTLGIIGFFGYGTDRSVYRLYRGSRKIRALFSVCGKNFSSSSITSSSGTPTTDKPSRRSIRLKSNTLGGTTQSSSDSSAEPDRKNTYNETNNINLETTSTTPTLEHSISVSNNNNDIERSSTPILEHSVSVSNNNNNTPTSE</sequence>
<evidence type="ECO:0000313" key="15">
    <source>
        <dbReference type="Proteomes" id="UP000076078"/>
    </source>
</evidence>
<feature type="compositionally biased region" description="Low complexity" evidence="10">
    <location>
        <begin position="609"/>
        <end position="623"/>
    </location>
</feature>
<comment type="caution">
    <text evidence="14">The sequence shown here is derived from an EMBL/GenBank/DDBJ whole genome shotgun (WGS) entry which is preliminary data.</text>
</comment>
<dbReference type="EMBL" id="LODT01000001">
    <property type="protein sequence ID" value="KYR02824.1"/>
    <property type="molecule type" value="Genomic_DNA"/>
</dbReference>
<feature type="compositionally biased region" description="Polar residues" evidence="10">
    <location>
        <begin position="543"/>
        <end position="559"/>
    </location>
</feature>
<name>A0A152A9D4_TIELA</name>
<evidence type="ECO:0000256" key="4">
    <source>
        <dbReference type="ARBA" id="ARBA00022729"/>
    </source>
</evidence>
<protein>
    <submittedName>
        <fullName evidence="14">Frizzled and smoothened-like protein</fullName>
    </submittedName>
</protein>
<gene>
    <name evidence="14" type="ORF">DLAC_00290</name>
</gene>
<feature type="transmembrane region" description="Helical" evidence="11">
    <location>
        <begin position="306"/>
        <end position="326"/>
    </location>
</feature>
<dbReference type="PANTHER" id="PTHR31787">
    <property type="entry name" value="G-PROTEIN-COUPLED RECEPTOR GPCR FAMILY PROTEIN"/>
    <property type="match status" value="1"/>
</dbReference>
<feature type="transmembrane region" description="Helical" evidence="11">
    <location>
        <begin position="373"/>
        <end position="395"/>
    </location>
</feature>
<dbReference type="InParanoid" id="A0A152A9D4"/>
<dbReference type="Gene3D" id="1.20.1070.10">
    <property type="entry name" value="Rhodopsin 7-helix transmembrane proteins"/>
    <property type="match status" value="2"/>
</dbReference>
<organism evidence="14 15">
    <name type="scientific">Tieghemostelium lacteum</name>
    <name type="common">Slime mold</name>
    <name type="synonym">Dictyostelium lacteum</name>
    <dbReference type="NCBI Taxonomy" id="361077"/>
    <lineage>
        <taxon>Eukaryota</taxon>
        <taxon>Amoebozoa</taxon>
        <taxon>Evosea</taxon>
        <taxon>Eumycetozoa</taxon>
        <taxon>Dictyostelia</taxon>
        <taxon>Dictyosteliales</taxon>
        <taxon>Raperosteliaceae</taxon>
        <taxon>Tieghemostelium</taxon>
    </lineage>
</organism>
<dbReference type="OrthoDB" id="20427at2759"/>
<dbReference type="InterPro" id="IPR050949">
    <property type="entry name" value="GPCR_Fz/Smo-like"/>
</dbReference>
<dbReference type="GO" id="GO:0016020">
    <property type="term" value="C:membrane"/>
    <property type="evidence" value="ECO:0007669"/>
    <property type="project" value="UniProtKB-SubCell"/>
</dbReference>
<dbReference type="SUPFAM" id="SSF63501">
    <property type="entry name" value="Frizzled cysteine-rich domain"/>
    <property type="match status" value="1"/>
</dbReference>
<evidence type="ECO:0000256" key="1">
    <source>
        <dbReference type="ARBA" id="ARBA00004141"/>
    </source>
</evidence>
<reference evidence="14 15" key="1">
    <citation type="submission" date="2015-12" db="EMBL/GenBank/DDBJ databases">
        <title>Dictyostelia acquired genes for synthesis and detection of signals that induce cell-type specialization by lateral gene transfer from prokaryotes.</title>
        <authorList>
            <person name="Gloeckner G."/>
            <person name="Schaap P."/>
        </authorList>
    </citation>
    <scope>NUCLEOTIDE SEQUENCE [LARGE SCALE GENOMIC DNA]</scope>
    <source>
        <strain evidence="14 15">TK</strain>
    </source>
</reference>
<feature type="chain" id="PRO_5007593872" evidence="12">
    <location>
        <begin position="26"/>
        <end position="623"/>
    </location>
</feature>
<evidence type="ECO:0000256" key="10">
    <source>
        <dbReference type="SAM" id="MobiDB-lite"/>
    </source>
</evidence>
<evidence type="ECO:0000256" key="5">
    <source>
        <dbReference type="ARBA" id="ARBA00022989"/>
    </source>
</evidence>
<feature type="region of interest" description="Disordered" evidence="10">
    <location>
        <begin position="519"/>
        <end position="623"/>
    </location>
</feature>
<keyword evidence="4 12" id="KW-0732">Signal</keyword>
<dbReference type="PROSITE" id="PS50038">
    <property type="entry name" value="FZ"/>
    <property type="match status" value="1"/>
</dbReference>
<dbReference type="InterPro" id="IPR020067">
    <property type="entry name" value="Frizzled_dom"/>
</dbReference>
<comment type="subcellular location">
    <subcellularLocation>
        <location evidence="1">Membrane</location>
        <topology evidence="1">Multi-pass membrane protein</topology>
    </subcellularLocation>
</comment>
<keyword evidence="8" id="KW-0675">Receptor</keyword>
<feature type="compositionally biased region" description="Polar residues" evidence="10">
    <location>
        <begin position="568"/>
        <end position="604"/>
    </location>
</feature>
<feature type="signal peptide" evidence="12">
    <location>
        <begin position="1"/>
        <end position="25"/>
    </location>
</feature>
<dbReference type="AlphaFoldDB" id="A0A152A9D4"/>
<evidence type="ECO:0000256" key="9">
    <source>
        <dbReference type="ARBA" id="ARBA00023180"/>
    </source>
</evidence>
<feature type="domain" description="FZ" evidence="13">
    <location>
        <begin position="33"/>
        <end position="179"/>
    </location>
</feature>
<dbReference type="PANTHER" id="PTHR31787:SF14">
    <property type="entry name" value="FRIZZLED AND SMOOTHENED-LIKE PROTEIN N-RELATED"/>
    <property type="match status" value="1"/>
</dbReference>
<dbReference type="STRING" id="361077.A0A152A9D4"/>
<evidence type="ECO:0000256" key="2">
    <source>
        <dbReference type="ARBA" id="ARBA00008077"/>
    </source>
</evidence>
<evidence type="ECO:0000256" key="3">
    <source>
        <dbReference type="ARBA" id="ARBA00022692"/>
    </source>
</evidence>
<evidence type="ECO:0000256" key="12">
    <source>
        <dbReference type="SAM" id="SignalP"/>
    </source>
</evidence>